<dbReference type="GO" id="GO:0044281">
    <property type="term" value="P:small molecule metabolic process"/>
    <property type="evidence" value="ECO:0007669"/>
    <property type="project" value="UniProtKB-ARBA"/>
</dbReference>
<feature type="domain" description="Carbohydrate kinase PfkB" evidence="9">
    <location>
        <begin position="24"/>
        <end position="288"/>
    </location>
</feature>
<dbReference type="KEGG" id="aarg:Aargi30884_11510"/>
<organism evidence="10 11">
    <name type="scientific">Amedibacterium intestinale</name>
    <dbReference type="NCBI Taxonomy" id="2583452"/>
    <lineage>
        <taxon>Bacteria</taxon>
        <taxon>Bacillati</taxon>
        <taxon>Bacillota</taxon>
        <taxon>Erysipelotrichia</taxon>
        <taxon>Erysipelotrichales</taxon>
        <taxon>Erysipelotrichaceae</taxon>
        <taxon>Amedibacterium</taxon>
    </lineage>
</organism>
<dbReference type="InterPro" id="IPR029056">
    <property type="entry name" value="Ribokinase-like"/>
</dbReference>
<gene>
    <name evidence="10" type="primary">fruK_3</name>
    <name evidence="10" type="ORF">Aargi30884_11510</name>
</gene>
<dbReference type="FunFam" id="3.40.1190.20:FF:000001">
    <property type="entry name" value="Phosphofructokinase"/>
    <property type="match status" value="1"/>
</dbReference>
<name>A0A6N4THA4_9FIRM</name>
<dbReference type="GO" id="GO:2001059">
    <property type="term" value="P:D-tagatose 6-phosphate catabolic process"/>
    <property type="evidence" value="ECO:0007669"/>
    <property type="project" value="UniProtKB-UniPathway"/>
</dbReference>
<dbReference type="InterPro" id="IPR017583">
    <property type="entry name" value="Tagatose/fructose_Pkinase"/>
</dbReference>
<protein>
    <recommendedName>
        <fullName evidence="7">Tagatose-6-phosphate kinase</fullName>
        <ecNumber evidence="7">2.7.1.144</ecNumber>
    </recommendedName>
</protein>
<dbReference type="GO" id="GO:0009024">
    <property type="term" value="F:tagatose-6-phosphate kinase activity"/>
    <property type="evidence" value="ECO:0007669"/>
    <property type="project" value="UniProtKB-EC"/>
</dbReference>
<evidence type="ECO:0000256" key="2">
    <source>
        <dbReference type="ARBA" id="ARBA00022679"/>
    </source>
</evidence>
<evidence type="ECO:0000256" key="3">
    <source>
        <dbReference type="ARBA" id="ARBA00022741"/>
    </source>
</evidence>
<keyword evidence="11" id="KW-1185">Reference proteome</keyword>
<keyword evidence="3 7" id="KW-0547">Nucleotide-binding</keyword>
<dbReference type="Pfam" id="PF00294">
    <property type="entry name" value="PfkB"/>
    <property type="match status" value="1"/>
</dbReference>
<dbReference type="GO" id="GO:0005988">
    <property type="term" value="P:lactose metabolic process"/>
    <property type="evidence" value="ECO:0007669"/>
    <property type="project" value="UniProtKB-KW"/>
</dbReference>
<accession>A0A6N4THA4</accession>
<dbReference type="InterPro" id="IPR011611">
    <property type="entry name" value="PfkB_dom"/>
</dbReference>
<evidence type="ECO:0000256" key="6">
    <source>
        <dbReference type="ARBA" id="ARBA00047745"/>
    </source>
</evidence>
<dbReference type="GO" id="GO:0008662">
    <property type="term" value="F:1-phosphofructokinase activity"/>
    <property type="evidence" value="ECO:0007669"/>
    <property type="project" value="UniProtKB-UniRule"/>
</dbReference>
<comment type="catalytic activity">
    <reaction evidence="7">
        <text>D-tagatofuranose 6-phosphate + ATP = D-tagatofuranose 1,6-bisphosphate + ADP + H(+)</text>
        <dbReference type="Rhea" id="RHEA:12420"/>
        <dbReference type="ChEBI" id="CHEBI:15378"/>
        <dbReference type="ChEBI" id="CHEBI:30616"/>
        <dbReference type="ChEBI" id="CHEBI:58694"/>
        <dbReference type="ChEBI" id="CHEBI:58695"/>
        <dbReference type="ChEBI" id="CHEBI:456216"/>
        <dbReference type="EC" id="2.7.1.144"/>
    </reaction>
</comment>
<dbReference type="GO" id="GO:0005829">
    <property type="term" value="C:cytosol"/>
    <property type="evidence" value="ECO:0007669"/>
    <property type="project" value="TreeGrafter"/>
</dbReference>
<evidence type="ECO:0000256" key="5">
    <source>
        <dbReference type="ARBA" id="ARBA00022840"/>
    </source>
</evidence>
<dbReference type="NCBIfam" id="TIGR03828">
    <property type="entry name" value="pfkB"/>
    <property type="match status" value="1"/>
</dbReference>
<keyword evidence="4 8" id="KW-0418">Kinase</keyword>
<keyword evidence="5 7" id="KW-0067">ATP-binding</keyword>
<comment type="similarity">
    <text evidence="7">Belongs to the carbohydrate kinase PfkB family. LacC subfamily.</text>
</comment>
<dbReference type="CDD" id="cd01164">
    <property type="entry name" value="FruK_PfkB_like"/>
    <property type="match status" value="1"/>
</dbReference>
<sequence>MIYTVTMNPSIDYVVEFPRLCIGGITRIQKEDFIFGGKGINVSHMLKILGVDSYAFGFVAGFTGKAFVQGVKDYGINPMFIEVDEGVTRVNVKIHAEEESEINGQGPIVSPMHMELLINQLEELKENDILILSGSLSKGMSETTYADIMQRVKDKKIKIIVDASSEVLRHTLAYHPFLIKPNKQELEELFDVKIYTKEELICYAKLLQKAGAQNILVSLAGDGAILVCKNGDVLECAALRGEVVNSVGAGDSMVAGFLYAYEKKFTMRDALKIGVSCGNATAFSKGIASKEMVESILQKMSNSLF</sequence>
<dbReference type="InterPro" id="IPR022463">
    <property type="entry name" value="1-PFruKinase"/>
</dbReference>
<dbReference type="Gene3D" id="3.40.1190.20">
    <property type="match status" value="1"/>
</dbReference>
<comment type="function">
    <text evidence="8">Catalyzes the ATP-dependent phosphorylation of fructose-l-phosphate to fructose-l,6-bisphosphate.</text>
</comment>
<evidence type="ECO:0000256" key="4">
    <source>
        <dbReference type="ARBA" id="ARBA00022777"/>
    </source>
</evidence>
<evidence type="ECO:0000259" key="9">
    <source>
        <dbReference type="Pfam" id="PF00294"/>
    </source>
</evidence>
<dbReference type="PIRSF" id="PIRSF000535">
    <property type="entry name" value="1PFK/6PFK/LacC"/>
    <property type="match status" value="1"/>
</dbReference>
<comment type="pathway">
    <text evidence="7">Carbohydrate metabolism; D-tagatose 6-phosphate degradation; D-glyceraldehyde 3-phosphate and glycerone phosphate from D-tagatose 6-phosphate: step 1/2.</text>
</comment>
<dbReference type="EC" id="2.7.1.144" evidence="7"/>
<dbReference type="PANTHER" id="PTHR46566:SF1">
    <property type="entry name" value="1-PHOSPHOFRUCTOKINASE"/>
    <property type="match status" value="1"/>
</dbReference>
<evidence type="ECO:0000313" key="10">
    <source>
        <dbReference type="EMBL" id="BBK22248.1"/>
    </source>
</evidence>
<keyword evidence="7" id="KW-0423">Lactose metabolism</keyword>
<proteinExistence type="inferred from homology"/>
<comment type="similarity">
    <text evidence="1">Belongs to the carbohydrate kinase pfkB family.</text>
</comment>
<comment type="catalytic activity">
    <reaction evidence="6 8">
        <text>beta-D-fructose 1-phosphate + ATP = beta-D-fructose 1,6-bisphosphate + ADP + H(+)</text>
        <dbReference type="Rhea" id="RHEA:14213"/>
        <dbReference type="ChEBI" id="CHEBI:15378"/>
        <dbReference type="ChEBI" id="CHEBI:30616"/>
        <dbReference type="ChEBI" id="CHEBI:32966"/>
        <dbReference type="ChEBI" id="CHEBI:138881"/>
        <dbReference type="ChEBI" id="CHEBI:456216"/>
        <dbReference type="EC" id="2.7.1.56"/>
    </reaction>
</comment>
<keyword evidence="2 7" id="KW-0808">Transferase</keyword>
<dbReference type="NCBIfam" id="TIGR03168">
    <property type="entry name" value="1-PFK"/>
    <property type="match status" value="1"/>
</dbReference>
<dbReference type="EMBL" id="AP019695">
    <property type="protein sequence ID" value="BBK22248.1"/>
    <property type="molecule type" value="Genomic_DNA"/>
</dbReference>
<dbReference type="InterPro" id="IPR002173">
    <property type="entry name" value="Carboh/pur_kinase_PfkB_CS"/>
</dbReference>
<dbReference type="Proteomes" id="UP000464754">
    <property type="component" value="Chromosome"/>
</dbReference>
<dbReference type="UniPathway" id="UPA00704">
    <property type="reaction ID" value="UER00715"/>
</dbReference>
<evidence type="ECO:0000313" key="11">
    <source>
        <dbReference type="Proteomes" id="UP000464754"/>
    </source>
</evidence>
<reference evidence="11" key="1">
    <citation type="submission" date="2019-05" db="EMBL/GenBank/DDBJ databases">
        <title>Complete genome sequencing of Absiella argi strain JCM 30884.</title>
        <authorList>
            <person name="Sakamoto M."/>
            <person name="Murakami T."/>
            <person name="Mori H."/>
        </authorList>
    </citation>
    <scope>NUCLEOTIDE SEQUENCE [LARGE SCALE GENOMIC DNA]</scope>
    <source>
        <strain evidence="11">JCM 30884</strain>
    </source>
</reference>
<dbReference type="PROSITE" id="PS00584">
    <property type="entry name" value="PFKB_KINASES_2"/>
    <property type="match status" value="1"/>
</dbReference>
<dbReference type="GO" id="GO:0016052">
    <property type="term" value="P:carbohydrate catabolic process"/>
    <property type="evidence" value="ECO:0007669"/>
    <property type="project" value="UniProtKB-ARBA"/>
</dbReference>
<dbReference type="SUPFAM" id="SSF53613">
    <property type="entry name" value="Ribokinase-like"/>
    <property type="match status" value="1"/>
</dbReference>
<dbReference type="GO" id="GO:0005524">
    <property type="term" value="F:ATP binding"/>
    <property type="evidence" value="ECO:0007669"/>
    <property type="project" value="UniProtKB-UniRule"/>
</dbReference>
<evidence type="ECO:0000256" key="8">
    <source>
        <dbReference type="RuleBase" id="RU369061"/>
    </source>
</evidence>
<evidence type="ECO:0000256" key="1">
    <source>
        <dbReference type="ARBA" id="ARBA00005380"/>
    </source>
</evidence>
<evidence type="ECO:0000256" key="7">
    <source>
        <dbReference type="PIRNR" id="PIRNR000535"/>
    </source>
</evidence>
<dbReference type="PANTHER" id="PTHR46566">
    <property type="entry name" value="1-PHOSPHOFRUCTOKINASE-RELATED"/>
    <property type="match status" value="1"/>
</dbReference>
<dbReference type="AlphaFoldDB" id="A0A6N4THA4"/>
<dbReference type="RefSeq" id="WP_118277880.1">
    <property type="nucleotide sequence ID" value="NZ_AP019695.1"/>
</dbReference>